<dbReference type="GO" id="GO:0020037">
    <property type="term" value="F:heme binding"/>
    <property type="evidence" value="ECO:0007669"/>
    <property type="project" value="InterPro"/>
</dbReference>
<dbReference type="InterPro" id="IPR009056">
    <property type="entry name" value="Cyt_c-like_dom"/>
</dbReference>
<name>A0A848F8V2_9BURK</name>
<keyword evidence="1 4" id="KW-0349">Heme</keyword>
<dbReference type="EMBL" id="JABBFW010000011">
    <property type="protein sequence ID" value="NML16567.1"/>
    <property type="molecule type" value="Genomic_DNA"/>
</dbReference>
<gene>
    <name evidence="6" type="ORF">HHL10_16415</name>
</gene>
<dbReference type="InterPro" id="IPR036909">
    <property type="entry name" value="Cyt_c-like_dom_sf"/>
</dbReference>
<evidence type="ECO:0000256" key="3">
    <source>
        <dbReference type="ARBA" id="ARBA00023004"/>
    </source>
</evidence>
<keyword evidence="3 4" id="KW-0408">Iron</keyword>
<protein>
    <recommendedName>
        <fullName evidence="5">Cytochrome c domain-containing protein</fullName>
    </recommendedName>
</protein>
<evidence type="ECO:0000259" key="5">
    <source>
        <dbReference type="PROSITE" id="PS51007"/>
    </source>
</evidence>
<accession>A0A848F8V2</accession>
<evidence type="ECO:0000313" key="7">
    <source>
        <dbReference type="Proteomes" id="UP000574067"/>
    </source>
</evidence>
<dbReference type="GO" id="GO:0046872">
    <property type="term" value="F:metal ion binding"/>
    <property type="evidence" value="ECO:0007669"/>
    <property type="project" value="UniProtKB-KW"/>
</dbReference>
<dbReference type="Pfam" id="PF00034">
    <property type="entry name" value="Cytochrom_C"/>
    <property type="match status" value="1"/>
</dbReference>
<dbReference type="Proteomes" id="UP000574067">
    <property type="component" value="Unassembled WGS sequence"/>
</dbReference>
<evidence type="ECO:0000256" key="1">
    <source>
        <dbReference type="ARBA" id="ARBA00022617"/>
    </source>
</evidence>
<sequence length="152" mass="16334">MPLPVPSLLRSQRPRSRLPRAAACALLLWALTNGMPAPDRARGQRLFQGEEPLAARIAGQDFALPAGASRCGNCHGGAAAQRIAPLLTTVSLTSATSRRGGPPSRYDAASFCRLLRSGVDPAHVIVPRTMPRYELSDADCADLWSHLSRREP</sequence>
<keyword evidence="2 4" id="KW-0479">Metal-binding</keyword>
<evidence type="ECO:0000256" key="2">
    <source>
        <dbReference type="ARBA" id="ARBA00022723"/>
    </source>
</evidence>
<dbReference type="PROSITE" id="PS51007">
    <property type="entry name" value="CYTC"/>
    <property type="match status" value="1"/>
</dbReference>
<keyword evidence="7" id="KW-1185">Reference proteome</keyword>
<proteinExistence type="predicted"/>
<dbReference type="RefSeq" id="WP_169161476.1">
    <property type="nucleotide sequence ID" value="NZ_JABBFW010000011.1"/>
</dbReference>
<dbReference type="AlphaFoldDB" id="A0A848F8V2"/>
<comment type="caution">
    <text evidence="6">The sequence shown here is derived from an EMBL/GenBank/DDBJ whole genome shotgun (WGS) entry which is preliminary data.</text>
</comment>
<reference evidence="6 7" key="1">
    <citation type="submission" date="2020-04" db="EMBL/GenBank/DDBJ databases">
        <title>Azohydromonas sp. isolated from soil.</title>
        <authorList>
            <person name="Dahal R.H."/>
        </authorList>
    </citation>
    <scope>NUCLEOTIDE SEQUENCE [LARGE SCALE GENOMIC DNA]</scope>
    <source>
        <strain evidence="6 7">G-1-1-14</strain>
    </source>
</reference>
<evidence type="ECO:0000256" key="4">
    <source>
        <dbReference type="PROSITE-ProRule" id="PRU00433"/>
    </source>
</evidence>
<feature type="domain" description="Cytochrome c" evidence="5">
    <location>
        <begin position="38"/>
        <end position="151"/>
    </location>
</feature>
<dbReference type="SUPFAM" id="SSF46626">
    <property type="entry name" value="Cytochrome c"/>
    <property type="match status" value="1"/>
</dbReference>
<dbReference type="Gene3D" id="1.10.760.10">
    <property type="entry name" value="Cytochrome c-like domain"/>
    <property type="match status" value="1"/>
</dbReference>
<evidence type="ECO:0000313" key="6">
    <source>
        <dbReference type="EMBL" id="NML16567.1"/>
    </source>
</evidence>
<dbReference type="GO" id="GO:0009055">
    <property type="term" value="F:electron transfer activity"/>
    <property type="evidence" value="ECO:0007669"/>
    <property type="project" value="InterPro"/>
</dbReference>
<organism evidence="6 7">
    <name type="scientific">Azohydromonas caseinilytica</name>
    <dbReference type="NCBI Taxonomy" id="2728836"/>
    <lineage>
        <taxon>Bacteria</taxon>
        <taxon>Pseudomonadati</taxon>
        <taxon>Pseudomonadota</taxon>
        <taxon>Betaproteobacteria</taxon>
        <taxon>Burkholderiales</taxon>
        <taxon>Sphaerotilaceae</taxon>
        <taxon>Azohydromonas</taxon>
    </lineage>
</organism>